<dbReference type="AlphaFoldDB" id="A0A6G9ANU6"/>
<dbReference type="RefSeq" id="WP_167209539.1">
    <property type="nucleotide sequence ID" value="NZ_CP050063.1"/>
</dbReference>
<evidence type="ECO:0000313" key="2">
    <source>
        <dbReference type="Proteomes" id="UP000501802"/>
    </source>
</evidence>
<keyword evidence="2" id="KW-1185">Reference proteome</keyword>
<evidence type="ECO:0000313" key="1">
    <source>
        <dbReference type="EMBL" id="QIP13955.1"/>
    </source>
</evidence>
<dbReference type="Proteomes" id="UP000501802">
    <property type="component" value="Chromosome"/>
</dbReference>
<gene>
    <name evidence="1" type="ORF">G8759_15715</name>
</gene>
<sequence>MKVFTRVSAASMPIRDPKELPEQSDSGLFFQRYTTTQQPFLEGLFVRRYRNNQNTKINLPAHQ</sequence>
<organism evidence="1 2">
    <name type="scientific">Spirosoma aureum</name>
    <dbReference type="NCBI Taxonomy" id="2692134"/>
    <lineage>
        <taxon>Bacteria</taxon>
        <taxon>Pseudomonadati</taxon>
        <taxon>Bacteroidota</taxon>
        <taxon>Cytophagia</taxon>
        <taxon>Cytophagales</taxon>
        <taxon>Cytophagaceae</taxon>
        <taxon>Spirosoma</taxon>
    </lineage>
</organism>
<protein>
    <submittedName>
        <fullName evidence="1">Uncharacterized protein</fullName>
    </submittedName>
</protein>
<name>A0A6G9ANU6_9BACT</name>
<proteinExistence type="predicted"/>
<dbReference type="KEGG" id="spib:G8759_15715"/>
<dbReference type="EMBL" id="CP050063">
    <property type="protein sequence ID" value="QIP13955.1"/>
    <property type="molecule type" value="Genomic_DNA"/>
</dbReference>
<reference evidence="1 2" key="1">
    <citation type="submission" date="2020-03" db="EMBL/GenBank/DDBJ databases">
        <authorList>
            <person name="Kim M.K."/>
        </authorList>
    </citation>
    <scope>NUCLEOTIDE SEQUENCE [LARGE SCALE GENOMIC DNA]</scope>
    <source>
        <strain evidence="1 2">BT328</strain>
    </source>
</reference>
<accession>A0A6G9ANU6</accession>